<dbReference type="Pfam" id="PF00005">
    <property type="entry name" value="ABC_tran"/>
    <property type="match status" value="1"/>
</dbReference>
<dbReference type="GO" id="GO:0016887">
    <property type="term" value="F:ATP hydrolysis activity"/>
    <property type="evidence" value="ECO:0007669"/>
    <property type="project" value="InterPro"/>
</dbReference>
<dbReference type="CDD" id="cd03215">
    <property type="entry name" value="ABC_Carb_Monos_II"/>
    <property type="match status" value="1"/>
</dbReference>
<dbReference type="Gene3D" id="3.40.50.300">
    <property type="entry name" value="P-loop containing nucleotide triphosphate hydrolases"/>
    <property type="match status" value="2"/>
</dbReference>
<name>A0A1M6I043_9FIRM</name>
<dbReference type="PANTHER" id="PTHR43790:SF9">
    <property type="entry name" value="GALACTOFURANOSE TRANSPORTER ATP-BINDING PROTEIN YTFR"/>
    <property type="match status" value="1"/>
</dbReference>
<keyword evidence="4" id="KW-0067">ATP-binding</keyword>
<dbReference type="PANTHER" id="PTHR43790">
    <property type="entry name" value="CARBOHYDRATE TRANSPORT ATP-BINDING PROTEIN MG119-RELATED"/>
    <property type="match status" value="1"/>
</dbReference>
<dbReference type="InterPro" id="IPR050107">
    <property type="entry name" value="ABC_carbohydrate_import_ATPase"/>
</dbReference>
<protein>
    <submittedName>
        <fullName evidence="6">ABC transporter</fullName>
    </submittedName>
</protein>
<dbReference type="SUPFAM" id="SSF52540">
    <property type="entry name" value="P-loop containing nucleoside triphosphate hydrolases"/>
    <property type="match status" value="2"/>
</dbReference>
<feature type="domain" description="ABC transporter" evidence="5">
    <location>
        <begin position="72"/>
        <end position="312"/>
    </location>
</feature>
<evidence type="ECO:0000256" key="3">
    <source>
        <dbReference type="ARBA" id="ARBA00022741"/>
    </source>
</evidence>
<keyword evidence="3" id="KW-0547">Nucleotide-binding</keyword>
<evidence type="ECO:0000313" key="6">
    <source>
        <dbReference type="EMBL" id="SHJ27765.1"/>
    </source>
</evidence>
<evidence type="ECO:0000313" key="7">
    <source>
        <dbReference type="Proteomes" id="UP000324781"/>
    </source>
</evidence>
<gene>
    <name evidence="6" type="ORF">SAMN05444373_103721</name>
</gene>
<evidence type="ECO:0000256" key="1">
    <source>
        <dbReference type="ARBA" id="ARBA00022448"/>
    </source>
</evidence>
<dbReference type="PROSITE" id="PS50893">
    <property type="entry name" value="ABC_TRANSPORTER_2"/>
    <property type="match status" value="1"/>
</dbReference>
<keyword evidence="1" id="KW-0813">Transport</keyword>
<dbReference type="EMBL" id="FQZP01000037">
    <property type="protein sequence ID" value="SHJ27765.1"/>
    <property type="molecule type" value="Genomic_DNA"/>
</dbReference>
<dbReference type="InterPro" id="IPR017871">
    <property type="entry name" value="ABC_transporter-like_CS"/>
</dbReference>
<dbReference type="InterPro" id="IPR003439">
    <property type="entry name" value="ABC_transporter-like_ATP-bd"/>
</dbReference>
<accession>A0A1M6I043</accession>
<dbReference type="PROSITE" id="PS00211">
    <property type="entry name" value="ABC_TRANSPORTER_1"/>
    <property type="match status" value="1"/>
</dbReference>
<evidence type="ECO:0000256" key="4">
    <source>
        <dbReference type="ARBA" id="ARBA00022840"/>
    </source>
</evidence>
<sequence length="312" mass="35189">MKRFREEGRTVIFISHDLSEVIELTDTITILRDGEYIDTVDSDKVTEDDLKRLMVGRELKGHYYRTDYGEPISDEVVLTVEGLTVSGVFEDVSFKLHKGEILGIGGLSDCGMHELGKAIFGASENRRGTVALANGTRINSIRDALLNNMAYTSKDRDNESVVVFETIRNNICLPSVDKLAERGVLRHKKLDRFAREFAEMIQVKMTDVNQFVSSLSGGNKQKVVLARWLGKDFDIIVLDSPTRGIDVKVKADIYTLMYELKKKGKSIIMISEEIQELMGMSDRILIMKDGRINGEILRSPDLSEEDFIAKMV</sequence>
<keyword evidence="2" id="KW-0677">Repeat</keyword>
<dbReference type="Proteomes" id="UP000324781">
    <property type="component" value="Unassembled WGS sequence"/>
</dbReference>
<proteinExistence type="predicted"/>
<dbReference type="InterPro" id="IPR027417">
    <property type="entry name" value="P-loop_NTPase"/>
</dbReference>
<dbReference type="AlphaFoldDB" id="A0A1M6I043"/>
<keyword evidence="7" id="KW-1185">Reference proteome</keyword>
<evidence type="ECO:0000256" key="2">
    <source>
        <dbReference type="ARBA" id="ARBA00022737"/>
    </source>
</evidence>
<dbReference type="RefSeq" id="WP_149679118.1">
    <property type="nucleotide sequence ID" value="NZ_FQZP01000037.1"/>
</dbReference>
<reference evidence="6 7" key="1">
    <citation type="submission" date="2016-11" db="EMBL/GenBank/DDBJ databases">
        <authorList>
            <person name="Varghese N."/>
            <person name="Submissions S."/>
        </authorList>
    </citation>
    <scope>NUCLEOTIDE SEQUENCE [LARGE SCALE GENOMIC DNA]</scope>
    <source>
        <strain evidence="6 7">DSM 19027</strain>
    </source>
</reference>
<dbReference type="GO" id="GO:0005524">
    <property type="term" value="F:ATP binding"/>
    <property type="evidence" value="ECO:0007669"/>
    <property type="project" value="UniProtKB-KW"/>
</dbReference>
<organism evidence="6 7">
    <name type="scientific">Thermoclostridium caenicola</name>
    <dbReference type="NCBI Taxonomy" id="659425"/>
    <lineage>
        <taxon>Bacteria</taxon>
        <taxon>Bacillati</taxon>
        <taxon>Bacillota</taxon>
        <taxon>Clostridia</taxon>
        <taxon>Eubacteriales</taxon>
        <taxon>Oscillospiraceae</taxon>
        <taxon>Thermoclostridium</taxon>
    </lineage>
</organism>
<evidence type="ECO:0000259" key="5">
    <source>
        <dbReference type="PROSITE" id="PS50893"/>
    </source>
</evidence>
<dbReference type="OrthoDB" id="9771863at2"/>